<keyword evidence="2" id="KW-0812">Transmembrane</keyword>
<name>A0A368F588_ANCCA</name>
<evidence type="ECO:0000313" key="4">
    <source>
        <dbReference type="EMBL" id="RCN26160.1"/>
    </source>
</evidence>
<protein>
    <submittedName>
        <fullName evidence="4">EGF-like domain protein</fullName>
    </submittedName>
</protein>
<sequence length="117" mass="12953">MSRMVDRGFCEDRCNERGACLETDKGYSCLCYEPSSDVNCGGGMTSSTTYSCSEEYPTKLIAFVGALIFIVALIGLVAVLFVAWHRARYVRRVPAIEEKKDVKKEMVPTAPVEVTDV</sequence>
<dbReference type="InterPro" id="IPR000742">
    <property type="entry name" value="EGF"/>
</dbReference>
<dbReference type="AlphaFoldDB" id="A0A368F588"/>
<feature type="disulfide bond" evidence="1">
    <location>
        <begin position="31"/>
        <end position="40"/>
    </location>
</feature>
<reference evidence="4 5" key="1">
    <citation type="submission" date="2014-10" db="EMBL/GenBank/DDBJ databases">
        <title>Draft genome of the hookworm Ancylostoma caninum.</title>
        <authorList>
            <person name="Mitreva M."/>
        </authorList>
    </citation>
    <scope>NUCLEOTIDE SEQUENCE [LARGE SCALE GENOMIC DNA]</scope>
    <source>
        <strain evidence="4 5">Baltimore</strain>
    </source>
</reference>
<keyword evidence="2" id="KW-1133">Transmembrane helix</keyword>
<evidence type="ECO:0000256" key="1">
    <source>
        <dbReference type="PROSITE-ProRule" id="PRU00076"/>
    </source>
</evidence>
<organism evidence="4 5">
    <name type="scientific">Ancylostoma caninum</name>
    <name type="common">Dog hookworm</name>
    <dbReference type="NCBI Taxonomy" id="29170"/>
    <lineage>
        <taxon>Eukaryota</taxon>
        <taxon>Metazoa</taxon>
        <taxon>Ecdysozoa</taxon>
        <taxon>Nematoda</taxon>
        <taxon>Chromadorea</taxon>
        <taxon>Rhabditida</taxon>
        <taxon>Rhabditina</taxon>
        <taxon>Rhabditomorpha</taxon>
        <taxon>Strongyloidea</taxon>
        <taxon>Ancylostomatidae</taxon>
        <taxon>Ancylostomatinae</taxon>
        <taxon>Ancylostoma</taxon>
    </lineage>
</organism>
<keyword evidence="1" id="KW-1015">Disulfide bond</keyword>
<comment type="caution">
    <text evidence="1">Lacks conserved residue(s) required for the propagation of feature annotation.</text>
</comment>
<evidence type="ECO:0000259" key="3">
    <source>
        <dbReference type="PROSITE" id="PS50026"/>
    </source>
</evidence>
<proteinExistence type="predicted"/>
<keyword evidence="5" id="KW-1185">Reference proteome</keyword>
<gene>
    <name evidence="4" type="ORF">ANCCAN_28120</name>
</gene>
<keyword evidence="2" id="KW-0472">Membrane</keyword>
<dbReference type="Proteomes" id="UP000252519">
    <property type="component" value="Unassembled WGS sequence"/>
</dbReference>
<feature type="disulfide bond" evidence="1">
    <location>
        <begin position="10"/>
        <end position="20"/>
    </location>
</feature>
<feature type="transmembrane region" description="Helical" evidence="2">
    <location>
        <begin position="60"/>
        <end position="84"/>
    </location>
</feature>
<dbReference type="EMBL" id="JOJR01009225">
    <property type="protein sequence ID" value="RCN26160.1"/>
    <property type="molecule type" value="Genomic_DNA"/>
</dbReference>
<accession>A0A368F588</accession>
<evidence type="ECO:0000256" key="2">
    <source>
        <dbReference type="SAM" id="Phobius"/>
    </source>
</evidence>
<feature type="domain" description="EGF-like" evidence="3">
    <location>
        <begin position="6"/>
        <end position="41"/>
    </location>
</feature>
<dbReference type="PROSITE" id="PS50026">
    <property type="entry name" value="EGF_3"/>
    <property type="match status" value="1"/>
</dbReference>
<keyword evidence="1" id="KW-0245">EGF-like domain</keyword>
<comment type="caution">
    <text evidence="4">The sequence shown here is derived from an EMBL/GenBank/DDBJ whole genome shotgun (WGS) entry which is preliminary data.</text>
</comment>
<evidence type="ECO:0000313" key="5">
    <source>
        <dbReference type="Proteomes" id="UP000252519"/>
    </source>
</evidence>